<dbReference type="InterPro" id="IPR036390">
    <property type="entry name" value="WH_DNA-bd_sf"/>
</dbReference>
<dbReference type="GO" id="GO:0003677">
    <property type="term" value="F:DNA binding"/>
    <property type="evidence" value="ECO:0007669"/>
    <property type="project" value="InterPro"/>
</dbReference>
<dbReference type="OrthoDB" id="8080957at2"/>
<dbReference type="Gene3D" id="1.10.10.10">
    <property type="entry name" value="Winged helix-like DNA-binding domain superfamily/Winged helix DNA-binding domain"/>
    <property type="match status" value="1"/>
</dbReference>
<proteinExistence type="predicted"/>
<dbReference type="Pfam" id="PF09339">
    <property type="entry name" value="HTH_IclR"/>
    <property type="match status" value="1"/>
</dbReference>
<name>A0A1G7N9R5_RHOCA</name>
<dbReference type="InterPro" id="IPR036388">
    <property type="entry name" value="WH-like_DNA-bd_sf"/>
</dbReference>
<evidence type="ECO:0000313" key="2">
    <source>
        <dbReference type="EMBL" id="SDF70773.1"/>
    </source>
</evidence>
<accession>A0A1G7N9R5</accession>
<evidence type="ECO:0000313" key="3">
    <source>
        <dbReference type="Proteomes" id="UP000183812"/>
    </source>
</evidence>
<feature type="domain" description="HTH iclR-type" evidence="1">
    <location>
        <begin position="27"/>
        <end position="64"/>
    </location>
</feature>
<dbReference type="EMBL" id="FNAY01000015">
    <property type="protein sequence ID" value="SDF70773.1"/>
    <property type="molecule type" value="Genomic_DNA"/>
</dbReference>
<dbReference type="RefSeq" id="WP_074555091.1">
    <property type="nucleotide sequence ID" value="NZ_CP119563.1"/>
</dbReference>
<dbReference type="InterPro" id="IPR005471">
    <property type="entry name" value="Tscrpt_reg_IclR_N"/>
</dbReference>
<dbReference type="SUPFAM" id="SSF46785">
    <property type="entry name" value="Winged helix' DNA-binding domain"/>
    <property type="match status" value="1"/>
</dbReference>
<dbReference type="Proteomes" id="UP000183812">
    <property type="component" value="Unassembled WGS sequence"/>
</dbReference>
<dbReference type="GO" id="GO:0006355">
    <property type="term" value="P:regulation of DNA-templated transcription"/>
    <property type="evidence" value="ECO:0007669"/>
    <property type="project" value="InterPro"/>
</dbReference>
<dbReference type="AlphaFoldDB" id="A0A1G7N9R5"/>
<gene>
    <name evidence="2" type="ORF">SAMN04244550_02704</name>
</gene>
<organism evidence="2 3">
    <name type="scientific">Rhodobacter capsulatus</name>
    <name type="common">Rhodopseudomonas capsulata</name>
    <dbReference type="NCBI Taxonomy" id="1061"/>
    <lineage>
        <taxon>Bacteria</taxon>
        <taxon>Pseudomonadati</taxon>
        <taxon>Pseudomonadota</taxon>
        <taxon>Alphaproteobacteria</taxon>
        <taxon>Rhodobacterales</taxon>
        <taxon>Rhodobacter group</taxon>
        <taxon>Rhodobacter</taxon>
    </lineage>
</organism>
<sequence length="195" mass="21830">MTRASFTGRRPADQVGAGRQEMWLAMKANPKEITTKAIVAATGLGKSSVLRYLKALTTAGYLEARETENGQQGCWELILDTGYHAPRLRPDGSKVTHGENYEQLWRGMYMLKTFSARDLIQHASVEIPESTARDYCKRLLAAGYLQVKTKADPHRALLATYRLIRHRGPKAPQIQRVQQVYDPNSREVFALGGGK</sequence>
<evidence type="ECO:0000259" key="1">
    <source>
        <dbReference type="Pfam" id="PF09339"/>
    </source>
</evidence>
<protein>
    <submittedName>
        <fullName evidence="2">IclR helix-turn-helix domain-containing protein</fullName>
    </submittedName>
</protein>
<reference evidence="2 3" key="1">
    <citation type="submission" date="2016-10" db="EMBL/GenBank/DDBJ databases">
        <authorList>
            <person name="de Groot N.N."/>
        </authorList>
    </citation>
    <scope>NUCLEOTIDE SEQUENCE [LARGE SCALE GENOMIC DNA]</scope>
    <source>
        <strain evidence="3">DSM 938 / 37b4</strain>
    </source>
</reference>